<dbReference type="Proteomes" id="UP000729701">
    <property type="component" value="Unassembled WGS sequence"/>
</dbReference>
<comment type="catalytic activity">
    <reaction evidence="1">
        <text>ATP + protein L-histidine = ADP + protein N-phospho-L-histidine.</text>
        <dbReference type="EC" id="2.7.13.3"/>
    </reaction>
</comment>
<dbReference type="InterPro" id="IPR005467">
    <property type="entry name" value="His_kinase_dom"/>
</dbReference>
<dbReference type="EMBL" id="JAHHGZ010000012">
    <property type="protein sequence ID" value="MBW4668271.1"/>
    <property type="molecule type" value="Genomic_DNA"/>
</dbReference>
<gene>
    <name evidence="7" type="ORF">KME60_12815</name>
</gene>
<dbReference type="PANTHER" id="PTHR43711:SF26">
    <property type="entry name" value="SENSOR HISTIDINE KINASE RCSC"/>
    <property type="match status" value="1"/>
</dbReference>
<dbReference type="GO" id="GO:0000160">
    <property type="term" value="P:phosphorelay signal transduction system"/>
    <property type="evidence" value="ECO:0007669"/>
    <property type="project" value="UniProtKB-KW"/>
</dbReference>
<proteinExistence type="predicted"/>
<evidence type="ECO:0000313" key="8">
    <source>
        <dbReference type="Proteomes" id="UP000729701"/>
    </source>
</evidence>
<dbReference type="InterPro" id="IPR004358">
    <property type="entry name" value="Sig_transdc_His_kin-like_C"/>
</dbReference>
<dbReference type="GO" id="GO:0004673">
    <property type="term" value="F:protein histidine kinase activity"/>
    <property type="evidence" value="ECO:0007669"/>
    <property type="project" value="UniProtKB-EC"/>
</dbReference>
<name>A0A951QLW6_9CYAN</name>
<dbReference type="PANTHER" id="PTHR43711">
    <property type="entry name" value="TWO-COMPONENT HISTIDINE KINASE"/>
    <property type="match status" value="1"/>
</dbReference>
<dbReference type="InterPro" id="IPR036890">
    <property type="entry name" value="HATPase_C_sf"/>
</dbReference>
<sequence length="72" mass="7672">MLPIGIPPEDMPYMFESFHRASNVGNISGTGLGLAIVKKCIDVHQGEIVVKSELGVGTTFTVSLPMEKIVNG</sequence>
<protein>
    <recommendedName>
        <fullName evidence="2">histidine kinase</fullName>
        <ecNumber evidence="2">2.7.13.3</ecNumber>
    </recommendedName>
</protein>
<keyword evidence="4" id="KW-0418">Kinase</keyword>
<reference evidence="7" key="1">
    <citation type="submission" date="2021-05" db="EMBL/GenBank/DDBJ databases">
        <authorList>
            <person name="Pietrasiak N."/>
            <person name="Ward R."/>
            <person name="Stajich J.E."/>
            <person name="Kurbessoian T."/>
        </authorList>
    </citation>
    <scope>NUCLEOTIDE SEQUENCE</scope>
    <source>
        <strain evidence="7">GSE-NOS-MK-12-04C</strain>
    </source>
</reference>
<evidence type="ECO:0000256" key="2">
    <source>
        <dbReference type="ARBA" id="ARBA00012438"/>
    </source>
</evidence>
<dbReference type="Gene3D" id="3.30.565.10">
    <property type="entry name" value="Histidine kinase-like ATPase, C-terminal domain"/>
    <property type="match status" value="1"/>
</dbReference>
<keyword evidence="5" id="KW-0902">Two-component regulatory system</keyword>
<comment type="caution">
    <text evidence="7">The sequence shown here is derived from an EMBL/GenBank/DDBJ whole genome shotgun (WGS) entry which is preliminary data.</text>
</comment>
<accession>A0A951QLW6</accession>
<dbReference type="PRINTS" id="PR00344">
    <property type="entry name" value="BCTRLSENSOR"/>
</dbReference>
<dbReference type="AlphaFoldDB" id="A0A951QLW6"/>
<dbReference type="Pfam" id="PF02518">
    <property type="entry name" value="HATPase_c"/>
    <property type="match status" value="1"/>
</dbReference>
<dbReference type="EC" id="2.7.13.3" evidence="2"/>
<evidence type="ECO:0000259" key="6">
    <source>
        <dbReference type="PROSITE" id="PS50109"/>
    </source>
</evidence>
<dbReference type="PROSITE" id="PS50109">
    <property type="entry name" value="HIS_KIN"/>
    <property type="match status" value="1"/>
</dbReference>
<reference evidence="7" key="2">
    <citation type="journal article" date="2022" name="Microbiol. Resour. Announc.">
        <title>Metagenome Sequencing to Explore Phylogenomics of Terrestrial Cyanobacteria.</title>
        <authorList>
            <person name="Ward R.D."/>
            <person name="Stajich J.E."/>
            <person name="Johansen J.R."/>
            <person name="Huntemann M."/>
            <person name="Clum A."/>
            <person name="Foster B."/>
            <person name="Foster B."/>
            <person name="Roux S."/>
            <person name="Palaniappan K."/>
            <person name="Varghese N."/>
            <person name="Mukherjee S."/>
            <person name="Reddy T.B.K."/>
            <person name="Daum C."/>
            <person name="Copeland A."/>
            <person name="Chen I.A."/>
            <person name="Ivanova N.N."/>
            <person name="Kyrpides N.C."/>
            <person name="Shapiro N."/>
            <person name="Eloe-Fadrosh E.A."/>
            <person name="Pietrasiak N."/>
        </authorList>
    </citation>
    <scope>NUCLEOTIDE SEQUENCE</scope>
    <source>
        <strain evidence="7">GSE-NOS-MK-12-04C</strain>
    </source>
</reference>
<keyword evidence="3" id="KW-0808">Transferase</keyword>
<dbReference type="InterPro" id="IPR050736">
    <property type="entry name" value="Sensor_HK_Regulatory"/>
</dbReference>
<feature type="domain" description="Histidine kinase" evidence="6">
    <location>
        <begin position="5"/>
        <end position="68"/>
    </location>
</feature>
<evidence type="ECO:0000256" key="3">
    <source>
        <dbReference type="ARBA" id="ARBA00022679"/>
    </source>
</evidence>
<dbReference type="InterPro" id="IPR003594">
    <property type="entry name" value="HATPase_dom"/>
</dbReference>
<evidence type="ECO:0000256" key="4">
    <source>
        <dbReference type="ARBA" id="ARBA00022777"/>
    </source>
</evidence>
<evidence type="ECO:0000256" key="5">
    <source>
        <dbReference type="ARBA" id="ARBA00023012"/>
    </source>
</evidence>
<evidence type="ECO:0000313" key="7">
    <source>
        <dbReference type="EMBL" id="MBW4668271.1"/>
    </source>
</evidence>
<dbReference type="SUPFAM" id="SSF55874">
    <property type="entry name" value="ATPase domain of HSP90 chaperone/DNA topoisomerase II/histidine kinase"/>
    <property type="match status" value="1"/>
</dbReference>
<organism evidence="7 8">
    <name type="scientific">Cyanomargarita calcarea GSE-NOS-MK-12-04C</name>
    <dbReference type="NCBI Taxonomy" id="2839659"/>
    <lineage>
        <taxon>Bacteria</taxon>
        <taxon>Bacillati</taxon>
        <taxon>Cyanobacteriota</taxon>
        <taxon>Cyanophyceae</taxon>
        <taxon>Nostocales</taxon>
        <taxon>Cyanomargaritaceae</taxon>
        <taxon>Cyanomargarita</taxon>
    </lineage>
</organism>
<evidence type="ECO:0000256" key="1">
    <source>
        <dbReference type="ARBA" id="ARBA00000085"/>
    </source>
</evidence>